<evidence type="ECO:0000313" key="2">
    <source>
        <dbReference type="Proteomes" id="UP000605013"/>
    </source>
</evidence>
<dbReference type="Proteomes" id="UP000605013">
    <property type="component" value="Unassembled WGS sequence"/>
</dbReference>
<name>A0ABS1WHP3_9FLAO</name>
<reference evidence="1 2" key="1">
    <citation type="submission" date="2020-12" db="EMBL/GenBank/DDBJ databases">
        <title>Olleya sediminilitoris sp. nov., isolated from a tidal flat.</title>
        <authorList>
            <person name="Park S."/>
            <person name="Yoon J.-H."/>
        </authorList>
    </citation>
    <scope>NUCLEOTIDE SEQUENCE [LARGE SCALE GENOMIC DNA]</scope>
    <source>
        <strain evidence="1 2">YSTF-M6</strain>
    </source>
</reference>
<comment type="caution">
    <text evidence="1">The sequence shown here is derived from an EMBL/GenBank/DDBJ whole genome shotgun (WGS) entry which is preliminary data.</text>
</comment>
<evidence type="ECO:0008006" key="3">
    <source>
        <dbReference type="Google" id="ProtNLM"/>
    </source>
</evidence>
<proteinExistence type="predicted"/>
<protein>
    <recommendedName>
        <fullName evidence="3">Type VI secretion system baseplate subunit TssG</fullName>
    </recommendedName>
</protein>
<organism evidence="1 2">
    <name type="scientific">Olleya sediminilitoris</name>
    <dbReference type="NCBI Taxonomy" id="2795739"/>
    <lineage>
        <taxon>Bacteria</taxon>
        <taxon>Pseudomonadati</taxon>
        <taxon>Bacteroidota</taxon>
        <taxon>Flavobacteriia</taxon>
        <taxon>Flavobacteriales</taxon>
        <taxon>Flavobacteriaceae</taxon>
    </lineage>
</organism>
<accession>A0ABS1WHP3</accession>
<evidence type="ECO:0000313" key="1">
    <source>
        <dbReference type="EMBL" id="MBL7558635.1"/>
    </source>
</evidence>
<keyword evidence="2" id="KW-1185">Reference proteome</keyword>
<dbReference type="EMBL" id="JAEMEF010000002">
    <property type="protein sequence ID" value="MBL7558635.1"/>
    <property type="molecule type" value="Genomic_DNA"/>
</dbReference>
<gene>
    <name evidence="1" type="ORF">JAO71_02375</name>
</gene>
<sequence length="303" mass="35351">MNTSQIKDIFSELLSVYQNLKTEVLIAEVQERTDLKSEHIIVNNKSTFQRPYRRDLLNIDVSKLEDNLLSMDISRSGLYDYLPEGFFHTQKNNRSNSFSSNRIKTKKEEADARSFFSPIENEFFEQRLNIEKNERILLNNFYSLKDDYLIDFWNLNQDMPKAYLLKLVKLLPHCFKIAGNLELTRLSLEKILKTDVTFQKKYENNSFKSNHKNTDLKLGINAVLDNIDNPISYLNLEVTIWLKDKNEIDSYISNKGISNFLKVFYSYFLPLELDVTTKYQVKGPSVFSLDNNNSSSLGISTTL</sequence>
<dbReference type="RefSeq" id="WP_202998588.1">
    <property type="nucleotide sequence ID" value="NZ_JAEMEF010000002.1"/>
</dbReference>